<dbReference type="InterPro" id="IPR014710">
    <property type="entry name" value="RmlC-like_jellyroll"/>
</dbReference>
<dbReference type="SMART" id="SM00100">
    <property type="entry name" value="cNMP"/>
    <property type="match status" value="1"/>
</dbReference>
<protein>
    <submittedName>
        <fullName evidence="2">Crp/Fnr family transcriptional regulator</fullName>
    </submittedName>
</protein>
<dbReference type="EMBL" id="CP141615">
    <property type="protein sequence ID" value="WRP16348.1"/>
    <property type="molecule type" value="Genomic_DNA"/>
</dbReference>
<dbReference type="SUPFAM" id="SSF51206">
    <property type="entry name" value="cAMP-binding domain-like"/>
    <property type="match status" value="1"/>
</dbReference>
<reference evidence="2 3" key="1">
    <citation type="journal article" date="2024" name="Front. Microbiol.">
        <title>Novel thermophilic genera Geochorda gen. nov. and Carboxydochorda gen. nov. from the deep terrestrial subsurface reveal the ecophysiological diversity in the class Limnochordia.</title>
        <authorList>
            <person name="Karnachuk O.V."/>
            <person name="Lukina A.P."/>
            <person name="Avakyan M.R."/>
            <person name="Kadnikov V.V."/>
            <person name="Begmatov S."/>
            <person name="Beletsky A.V."/>
            <person name="Vlasova K.G."/>
            <person name="Novikov A.A."/>
            <person name="Shcherbakova V.A."/>
            <person name="Mardanov A.V."/>
            <person name="Ravin N.V."/>
        </authorList>
    </citation>
    <scope>NUCLEOTIDE SEQUENCE [LARGE SCALE GENOMIC DNA]</scope>
    <source>
        <strain evidence="2 3">L945</strain>
    </source>
</reference>
<dbReference type="Gene3D" id="1.10.10.10">
    <property type="entry name" value="Winged helix-like DNA-binding domain superfamily/Winged helix DNA-binding domain"/>
    <property type="match status" value="1"/>
</dbReference>
<feature type="domain" description="Cyclic nucleotide-binding" evidence="1">
    <location>
        <begin position="25"/>
        <end position="128"/>
    </location>
</feature>
<keyword evidence="3" id="KW-1185">Reference proteome</keyword>
<dbReference type="SUPFAM" id="SSF46785">
    <property type="entry name" value="Winged helix' DNA-binding domain"/>
    <property type="match status" value="1"/>
</dbReference>
<dbReference type="PROSITE" id="PS50042">
    <property type="entry name" value="CNMP_BINDING_3"/>
    <property type="match status" value="1"/>
</dbReference>
<name>A0ABZ1BW65_9FIRM</name>
<proteinExistence type="predicted"/>
<accession>A0ABZ1BW65</accession>
<evidence type="ECO:0000313" key="2">
    <source>
        <dbReference type="EMBL" id="WRP16348.1"/>
    </source>
</evidence>
<evidence type="ECO:0000259" key="1">
    <source>
        <dbReference type="PROSITE" id="PS50042"/>
    </source>
</evidence>
<organism evidence="2 3">
    <name type="scientific">Carboxydichorda subterranea</name>
    <dbReference type="NCBI Taxonomy" id="3109565"/>
    <lineage>
        <taxon>Bacteria</taxon>
        <taxon>Bacillati</taxon>
        <taxon>Bacillota</taxon>
        <taxon>Limnochordia</taxon>
        <taxon>Limnochordales</taxon>
        <taxon>Geochordaceae</taxon>
        <taxon>Carboxydichorda</taxon>
    </lineage>
</organism>
<dbReference type="InterPro" id="IPR036388">
    <property type="entry name" value="WH-like_DNA-bd_sf"/>
</dbReference>
<sequence>MQEASESRASAAFGRRATAVTRVVPFRCLAGSTREAMARALEPRELSARERLFTQGIRADALYLVDSGLAQLIREESPGELRVAGLVGPGWVLAAGEVMDGLPYRTSCRSVGQALVWRLERRVVLELVERDPRLRLALALLSGRSPHGAPATPGLLPDVAADPAREAQRVAGAVLHLARVAGKLDGSGLLLLPAGPEDLACLAGASAAVVHEALARLERRKVLVARDPAGLRFDPARLAEAETEQQPP</sequence>
<dbReference type="Proteomes" id="UP001332192">
    <property type="component" value="Chromosome"/>
</dbReference>
<dbReference type="InterPro" id="IPR018490">
    <property type="entry name" value="cNMP-bd_dom_sf"/>
</dbReference>
<dbReference type="InterPro" id="IPR000595">
    <property type="entry name" value="cNMP-bd_dom"/>
</dbReference>
<dbReference type="RefSeq" id="WP_324715620.1">
    <property type="nucleotide sequence ID" value="NZ_CP141615.1"/>
</dbReference>
<dbReference type="Gene3D" id="2.60.120.10">
    <property type="entry name" value="Jelly Rolls"/>
    <property type="match status" value="1"/>
</dbReference>
<dbReference type="InterPro" id="IPR036390">
    <property type="entry name" value="WH_DNA-bd_sf"/>
</dbReference>
<gene>
    <name evidence="2" type="ORF">U7230_09585</name>
</gene>
<evidence type="ECO:0000313" key="3">
    <source>
        <dbReference type="Proteomes" id="UP001332192"/>
    </source>
</evidence>
<dbReference type="Pfam" id="PF00027">
    <property type="entry name" value="cNMP_binding"/>
    <property type="match status" value="1"/>
</dbReference>
<dbReference type="CDD" id="cd00038">
    <property type="entry name" value="CAP_ED"/>
    <property type="match status" value="1"/>
</dbReference>